<name>A0A818VIE7_9BILA</name>
<evidence type="ECO:0000256" key="6">
    <source>
        <dbReference type="ARBA" id="ARBA00022679"/>
    </source>
</evidence>
<evidence type="ECO:0000256" key="1">
    <source>
        <dbReference type="ARBA" id="ARBA00001933"/>
    </source>
</evidence>
<dbReference type="Proteomes" id="UP000663891">
    <property type="component" value="Unassembled WGS sequence"/>
</dbReference>
<feature type="region of interest" description="Disordered" evidence="11">
    <location>
        <begin position="836"/>
        <end position="873"/>
    </location>
</feature>
<dbReference type="Proteomes" id="UP000663881">
    <property type="component" value="Unassembled WGS sequence"/>
</dbReference>
<evidence type="ECO:0000256" key="10">
    <source>
        <dbReference type="RuleBase" id="RU000587"/>
    </source>
</evidence>
<dbReference type="Proteomes" id="UP000663844">
    <property type="component" value="Unassembled WGS sequence"/>
</dbReference>
<dbReference type="GO" id="GO:0005737">
    <property type="term" value="C:cytoplasm"/>
    <property type="evidence" value="ECO:0007669"/>
    <property type="project" value="TreeGrafter"/>
</dbReference>
<comment type="function">
    <text evidence="10">Allosteric enzyme that catalyzes the rate-limiting step in glycogen catabolism, the phosphorolytic cleavage of glycogen to produce glucose-1-phosphate, and plays a central role in maintaining cellular and organismal glucose homeostasis.</text>
</comment>
<evidence type="ECO:0000256" key="7">
    <source>
        <dbReference type="ARBA" id="ARBA00022898"/>
    </source>
</evidence>
<dbReference type="SUPFAM" id="SSF53756">
    <property type="entry name" value="UDP-Glycosyltransferase/glycogen phosphorylase"/>
    <property type="match status" value="1"/>
</dbReference>
<dbReference type="InterPro" id="IPR000811">
    <property type="entry name" value="Glyco_trans_35"/>
</dbReference>
<dbReference type="EMBL" id="CAJNON010000022">
    <property type="protein sequence ID" value="CAF0800045.1"/>
    <property type="molecule type" value="Genomic_DNA"/>
</dbReference>
<dbReference type="PROSITE" id="PS00102">
    <property type="entry name" value="PHOSPHORYLASE"/>
    <property type="match status" value="1"/>
</dbReference>
<comment type="caution">
    <text evidence="14">The sequence shown here is derived from an EMBL/GenBank/DDBJ whole genome shotgun (WGS) entry which is preliminary data.</text>
</comment>
<dbReference type="GO" id="GO:0005980">
    <property type="term" value="P:glycogen catabolic process"/>
    <property type="evidence" value="ECO:0007669"/>
    <property type="project" value="TreeGrafter"/>
</dbReference>
<dbReference type="PANTHER" id="PTHR11468:SF13">
    <property type="entry name" value="GLYCOGEN PHOSPHORYLASE"/>
    <property type="match status" value="1"/>
</dbReference>
<dbReference type="Proteomes" id="UP000663845">
    <property type="component" value="Unassembled WGS sequence"/>
</dbReference>
<evidence type="ECO:0000313" key="16">
    <source>
        <dbReference type="Proteomes" id="UP000663881"/>
    </source>
</evidence>
<evidence type="ECO:0000313" key="15">
    <source>
        <dbReference type="EMBL" id="CAF3872324.1"/>
    </source>
</evidence>
<dbReference type="EMBL" id="CAJNOG010000118">
    <property type="protein sequence ID" value="CAF0968759.1"/>
    <property type="molecule type" value="Genomic_DNA"/>
</dbReference>
<keyword evidence="8 10" id="KW-0119">Carbohydrate metabolism</keyword>
<protein>
    <recommendedName>
        <fullName evidence="10">Alpha-1,4 glucan phosphorylase</fullName>
        <ecNumber evidence="10">2.4.1.1</ecNumber>
    </recommendedName>
</protein>
<dbReference type="FunFam" id="3.40.50.2000:FF:000197">
    <property type="entry name" value="Alpha-1,4 glucan phosphorylase"/>
    <property type="match status" value="1"/>
</dbReference>
<dbReference type="InterPro" id="IPR035090">
    <property type="entry name" value="Pyridoxal_P_attach_site"/>
</dbReference>
<evidence type="ECO:0000256" key="3">
    <source>
        <dbReference type="ARBA" id="ARBA00022553"/>
    </source>
</evidence>
<dbReference type="Pfam" id="PF00343">
    <property type="entry name" value="Phosphorylase"/>
    <property type="match status" value="1"/>
</dbReference>
<sequence>MSKSSTKDPLTDKERRKQISIRGLPIIENIASVKKTFNRHLHFTIVKDRNVATNRDYYLSTAYTVRDHLVGRWIRTQQHYYETDPKRVYYLSLEYYMGRSLSNMMINLGIESEMDEALYELGLSIEELEEFEEDAGLGNGGLGRLAACFLDSMATLGLAGYGYGLRYEFGIFQQTIKDGFQCEEPDDWLRYGNPWEIPRPEYQIPVNLYGRVVDQNGKPKWVDTKVIMAMPYDTPVPGFNNNVVNTLRLWSAKAAQKFNFQFFNDGDYLNAVSDQSLAENVTRVLYPNDNYMQGKELRLKQEYFLVAATLSDIIRRYKHSKFGVSSETRDDFNTFPDKVAIQLNDTHPALTIAELMRLLVDVENLSWDAAWDVTKRACAYTNHTLMPEAVERWTVSLLEHVLPRHLQIIYEINARHLHDVANRYPGDNNRLQALSIVEEGGDKRINMAYLAIVGSHAVNGVAQIHSDLLKTTLFKSFYELTPEKFQNKTNGITPRRWLVLSNPNLSDAIAEKIGENWIINLDELKRLREFVDNEVFVRDMQRVKQENKQRLAEWLLKTHNQKINPMSIYDMQVKRIHEYKRQLLNVLHVITSYNRIRANPDGKFVPRTVMIGGKAAPGYHMAKKIIKLVNSVGKIINNDPVIGDRLKVVYLENYRVTMAEQIIPAADLSEQISLAGMEASGTSNMKFMLNGALTIATLDGANVEMAEEVGNENIFIFGMNVDEVEKRKQEGYRAREFYEKIPELRQALDQIRDGWFSPENPELFHDVVNSLLCDNGDHYMLLADYESYIKCQDRVNELFKDPIAWTKKSILNIAASGKFSSDRTISEYARDIWNVQPVPHPLPNPHEGRPGTKNEGEEGHGSSHHESTKTAEH</sequence>
<evidence type="ECO:0000256" key="4">
    <source>
        <dbReference type="ARBA" id="ARBA00022600"/>
    </source>
</evidence>
<dbReference type="CDD" id="cd04300">
    <property type="entry name" value="GT35_Glycogen_Phosphorylase"/>
    <property type="match status" value="1"/>
</dbReference>
<dbReference type="GO" id="GO:0008184">
    <property type="term" value="F:glycogen phosphorylase activity"/>
    <property type="evidence" value="ECO:0007669"/>
    <property type="project" value="InterPro"/>
</dbReference>
<feature type="modified residue" description="N6-(pyridoxal phosphate)lysine" evidence="9">
    <location>
        <position position="686"/>
    </location>
</feature>
<dbReference type="GO" id="GO:0030170">
    <property type="term" value="F:pyridoxal phosphate binding"/>
    <property type="evidence" value="ECO:0007669"/>
    <property type="project" value="InterPro"/>
</dbReference>
<keyword evidence="6 10" id="KW-0808">Transferase</keyword>
<organism evidence="14 16">
    <name type="scientific">Adineta steineri</name>
    <dbReference type="NCBI Taxonomy" id="433720"/>
    <lineage>
        <taxon>Eukaryota</taxon>
        <taxon>Metazoa</taxon>
        <taxon>Spiralia</taxon>
        <taxon>Gnathifera</taxon>
        <taxon>Rotifera</taxon>
        <taxon>Eurotatoria</taxon>
        <taxon>Bdelloidea</taxon>
        <taxon>Adinetida</taxon>
        <taxon>Adinetidae</taxon>
        <taxon>Adineta</taxon>
    </lineage>
</organism>
<dbReference type="OrthoDB" id="9215500at2759"/>
<keyword evidence="3" id="KW-0597">Phosphoprotein</keyword>
<dbReference type="FunFam" id="3.40.50.2000:FF:000149">
    <property type="entry name" value="Glycogen phosphorylase, muscle form"/>
    <property type="match status" value="1"/>
</dbReference>
<comment type="similarity">
    <text evidence="2 10">Belongs to the glycogen phosphorylase family.</text>
</comment>
<evidence type="ECO:0000256" key="8">
    <source>
        <dbReference type="ARBA" id="ARBA00023277"/>
    </source>
</evidence>
<dbReference type="PIRSF" id="PIRSF000460">
    <property type="entry name" value="Pprylas_GlgP"/>
    <property type="match status" value="1"/>
</dbReference>
<evidence type="ECO:0000256" key="2">
    <source>
        <dbReference type="ARBA" id="ARBA00006047"/>
    </source>
</evidence>
<keyword evidence="5 10" id="KW-0328">Glycosyltransferase</keyword>
<evidence type="ECO:0000256" key="5">
    <source>
        <dbReference type="ARBA" id="ARBA00022676"/>
    </source>
</evidence>
<evidence type="ECO:0000313" key="14">
    <source>
        <dbReference type="EMBL" id="CAF3713093.1"/>
    </source>
</evidence>
<reference evidence="14" key="1">
    <citation type="submission" date="2021-02" db="EMBL/GenBank/DDBJ databases">
        <authorList>
            <person name="Nowell W R."/>
        </authorList>
    </citation>
    <scope>NUCLEOTIDE SEQUENCE</scope>
</reference>
<dbReference type="EC" id="2.4.1.1" evidence="10"/>
<feature type="compositionally biased region" description="Basic and acidic residues" evidence="11">
    <location>
        <begin position="846"/>
        <end position="873"/>
    </location>
</feature>
<dbReference type="NCBIfam" id="TIGR02093">
    <property type="entry name" value="P_ylase"/>
    <property type="match status" value="1"/>
</dbReference>
<comment type="cofactor">
    <cofactor evidence="1 10">
        <name>pyridoxal 5'-phosphate</name>
        <dbReference type="ChEBI" id="CHEBI:597326"/>
    </cofactor>
</comment>
<accession>A0A818VIE7</accession>
<proteinExistence type="inferred from homology"/>
<dbReference type="EMBL" id="CAJOAY010000669">
    <property type="protein sequence ID" value="CAF3713093.1"/>
    <property type="molecule type" value="Genomic_DNA"/>
</dbReference>
<evidence type="ECO:0000256" key="9">
    <source>
        <dbReference type="PIRSR" id="PIRSR000460-1"/>
    </source>
</evidence>
<dbReference type="PANTHER" id="PTHR11468">
    <property type="entry name" value="GLYCOGEN PHOSPHORYLASE"/>
    <property type="match status" value="1"/>
</dbReference>
<dbReference type="Gene3D" id="3.40.50.2000">
    <property type="entry name" value="Glycogen Phosphorylase B"/>
    <property type="match status" value="2"/>
</dbReference>
<comment type="catalytic activity">
    <reaction evidence="10">
        <text>[(1-&gt;4)-alpha-D-glucosyl](n) + phosphate = [(1-&gt;4)-alpha-D-glucosyl](n-1) + alpha-D-glucose 1-phosphate</text>
        <dbReference type="Rhea" id="RHEA:41732"/>
        <dbReference type="Rhea" id="RHEA-COMP:9584"/>
        <dbReference type="Rhea" id="RHEA-COMP:9586"/>
        <dbReference type="ChEBI" id="CHEBI:15444"/>
        <dbReference type="ChEBI" id="CHEBI:43474"/>
        <dbReference type="ChEBI" id="CHEBI:58601"/>
        <dbReference type="EC" id="2.4.1.1"/>
    </reaction>
</comment>
<dbReference type="AlphaFoldDB" id="A0A818VIE7"/>
<keyword evidence="7 9" id="KW-0663">Pyridoxal phosphate</keyword>
<dbReference type="FunFam" id="3.40.50.2000:FF:000005">
    <property type="entry name" value="Alpha-1,4 glucan phosphorylase"/>
    <property type="match status" value="1"/>
</dbReference>
<dbReference type="EMBL" id="CAJOAZ010001915">
    <property type="protein sequence ID" value="CAF3872324.1"/>
    <property type="molecule type" value="Genomic_DNA"/>
</dbReference>
<keyword evidence="4" id="KW-0321">Glycogen metabolism</keyword>
<gene>
    <name evidence="13" type="ORF">JYZ213_LOCUS14272</name>
    <name evidence="14" type="ORF">OKA104_LOCUS13324</name>
    <name evidence="15" type="ORF">OXD698_LOCUS22425</name>
    <name evidence="12" type="ORF">VCS650_LOCUS3963</name>
</gene>
<evidence type="ECO:0000313" key="13">
    <source>
        <dbReference type="EMBL" id="CAF0968759.1"/>
    </source>
</evidence>
<evidence type="ECO:0000313" key="12">
    <source>
        <dbReference type="EMBL" id="CAF0800045.1"/>
    </source>
</evidence>
<evidence type="ECO:0000256" key="11">
    <source>
        <dbReference type="SAM" id="MobiDB-lite"/>
    </source>
</evidence>
<dbReference type="InterPro" id="IPR011833">
    <property type="entry name" value="Glycg_phsphrylas"/>
</dbReference>